<accession>A0A1R4GYJ4</accession>
<evidence type="ECO:0000313" key="4">
    <source>
        <dbReference type="Proteomes" id="UP000195442"/>
    </source>
</evidence>
<protein>
    <recommendedName>
        <fullName evidence="2">UPF0250 protein CRENPOLYSF2_100030</fullName>
    </recommendedName>
</protein>
<dbReference type="Pfam" id="PF04359">
    <property type="entry name" value="DUF493"/>
    <property type="match status" value="1"/>
</dbReference>
<dbReference type="RefSeq" id="WP_087145446.1">
    <property type="nucleotide sequence ID" value="NZ_FUKJ01000002.1"/>
</dbReference>
<dbReference type="Proteomes" id="UP000195442">
    <property type="component" value="Unassembled WGS sequence"/>
</dbReference>
<keyword evidence="4" id="KW-1185">Reference proteome</keyword>
<name>A0A1R4GYJ4_9GAMM</name>
<dbReference type="PANTHER" id="PTHR38036:SF1">
    <property type="entry name" value="UPF0250 PROTEIN YBED"/>
    <property type="match status" value="1"/>
</dbReference>
<evidence type="ECO:0000256" key="2">
    <source>
        <dbReference type="HAMAP-Rule" id="MF_00659"/>
    </source>
</evidence>
<proteinExistence type="inferred from homology"/>
<dbReference type="OrthoDB" id="9793424at2"/>
<evidence type="ECO:0000256" key="1">
    <source>
        <dbReference type="ARBA" id="ARBA00008460"/>
    </source>
</evidence>
<dbReference type="HAMAP" id="MF_00659">
    <property type="entry name" value="UPF0250"/>
    <property type="match status" value="1"/>
</dbReference>
<organism evidence="3 4">
    <name type="scientific">Crenothrix polyspora</name>
    <dbReference type="NCBI Taxonomy" id="360316"/>
    <lineage>
        <taxon>Bacteria</taxon>
        <taxon>Pseudomonadati</taxon>
        <taxon>Pseudomonadota</taxon>
        <taxon>Gammaproteobacteria</taxon>
        <taxon>Methylococcales</taxon>
        <taxon>Crenotrichaceae</taxon>
        <taxon>Crenothrix</taxon>
    </lineage>
</organism>
<dbReference type="GO" id="GO:0005829">
    <property type="term" value="C:cytosol"/>
    <property type="evidence" value="ECO:0007669"/>
    <property type="project" value="TreeGrafter"/>
</dbReference>
<gene>
    <name evidence="3" type="ORF">CRENPOLYSF2_100030</name>
</gene>
<dbReference type="Gene3D" id="3.30.70.260">
    <property type="match status" value="1"/>
</dbReference>
<dbReference type="InterPro" id="IPR007454">
    <property type="entry name" value="UPF0250_YbeD-like"/>
</dbReference>
<dbReference type="SUPFAM" id="SSF117991">
    <property type="entry name" value="YbeD/HP0495-like"/>
    <property type="match status" value="1"/>
</dbReference>
<comment type="similarity">
    <text evidence="1 2">Belongs to the UPF0250 family.</text>
</comment>
<dbReference type="PANTHER" id="PTHR38036">
    <property type="entry name" value="UPF0250 PROTEIN YBED"/>
    <property type="match status" value="1"/>
</dbReference>
<dbReference type="AlphaFoldDB" id="A0A1R4GYJ4"/>
<reference evidence="4" key="1">
    <citation type="submission" date="2017-02" db="EMBL/GenBank/DDBJ databases">
        <authorList>
            <person name="Daims H."/>
        </authorList>
    </citation>
    <scope>NUCLEOTIDE SEQUENCE [LARGE SCALE GENOMIC DNA]</scope>
</reference>
<evidence type="ECO:0000313" key="3">
    <source>
        <dbReference type="EMBL" id="SJM89025.1"/>
    </source>
</evidence>
<dbReference type="InterPro" id="IPR027471">
    <property type="entry name" value="YbeD-like_sf"/>
</dbReference>
<sequence>MSEETLLVFPCQFPIKAMGKADVELDLLVLDIIRRHTDSVTKDSVSTRPSKNGTYLSVTVTITATSKPQLDAIYQDLSGHPHILMVL</sequence>
<dbReference type="EMBL" id="FUKJ01000002">
    <property type="protein sequence ID" value="SJM89025.1"/>
    <property type="molecule type" value="Genomic_DNA"/>
</dbReference>